<feature type="region of interest" description="Disordered" evidence="1">
    <location>
        <begin position="107"/>
        <end position="131"/>
    </location>
</feature>
<proteinExistence type="predicted"/>
<dbReference type="EMBL" id="CM000883">
    <property type="protein sequence ID" value="PNT63548.1"/>
    <property type="molecule type" value="Genomic_DNA"/>
</dbReference>
<reference evidence="3" key="3">
    <citation type="submission" date="2018-08" db="UniProtKB">
        <authorList>
            <consortium name="EnsemblPlants"/>
        </authorList>
    </citation>
    <scope>IDENTIFICATION</scope>
    <source>
        <strain evidence="3">cv. Bd21</strain>
    </source>
</reference>
<dbReference type="Gramene" id="PNT63549">
    <property type="protein sequence ID" value="PNT63549"/>
    <property type="gene ID" value="BRADI_4g17223v3"/>
</dbReference>
<feature type="region of interest" description="Disordered" evidence="1">
    <location>
        <begin position="1"/>
        <end position="24"/>
    </location>
</feature>
<evidence type="ECO:0000256" key="1">
    <source>
        <dbReference type="SAM" id="MobiDB-lite"/>
    </source>
</evidence>
<keyword evidence="4" id="KW-1185">Reference proteome</keyword>
<gene>
    <name evidence="2" type="ORF">BRADI_4g17223v3</name>
</gene>
<accession>A0A2K2CNC7</accession>
<dbReference type="Gramene" id="PNT63548">
    <property type="protein sequence ID" value="PNT63548"/>
    <property type="gene ID" value="BRADI_4g17223v3"/>
</dbReference>
<dbReference type="Proteomes" id="UP000008810">
    <property type="component" value="Chromosome 4"/>
</dbReference>
<dbReference type="EMBL" id="CM000883">
    <property type="protein sequence ID" value="PNT63549.1"/>
    <property type="molecule type" value="Genomic_DNA"/>
</dbReference>
<reference evidence="2" key="2">
    <citation type="submission" date="2017-06" db="EMBL/GenBank/DDBJ databases">
        <title>WGS assembly of Brachypodium distachyon.</title>
        <authorList>
            <consortium name="The International Brachypodium Initiative"/>
            <person name="Lucas S."/>
            <person name="Harmon-Smith M."/>
            <person name="Lail K."/>
            <person name="Tice H."/>
            <person name="Grimwood J."/>
            <person name="Bruce D."/>
            <person name="Barry K."/>
            <person name="Shu S."/>
            <person name="Lindquist E."/>
            <person name="Wang M."/>
            <person name="Pitluck S."/>
            <person name="Vogel J.P."/>
            <person name="Garvin D.F."/>
            <person name="Mockler T.C."/>
            <person name="Schmutz J."/>
            <person name="Rokhsar D."/>
            <person name="Bevan M.W."/>
        </authorList>
    </citation>
    <scope>NUCLEOTIDE SEQUENCE</scope>
    <source>
        <strain evidence="2">Bd21</strain>
    </source>
</reference>
<name>A0A2K2CNC7_BRADI</name>
<dbReference type="InParanoid" id="A0A2K2CNC7"/>
<reference evidence="2 3" key="1">
    <citation type="journal article" date="2010" name="Nature">
        <title>Genome sequencing and analysis of the model grass Brachypodium distachyon.</title>
        <authorList>
            <consortium name="International Brachypodium Initiative"/>
        </authorList>
    </citation>
    <scope>NUCLEOTIDE SEQUENCE [LARGE SCALE GENOMIC DNA]</scope>
    <source>
        <strain evidence="2 3">Bd21</strain>
    </source>
</reference>
<feature type="compositionally biased region" description="Gly residues" evidence="1">
    <location>
        <begin position="12"/>
        <end position="21"/>
    </location>
</feature>
<dbReference type="Gramene" id="PNT63547">
    <property type="protein sequence ID" value="PNT63547"/>
    <property type="gene ID" value="BRADI_4g17223v3"/>
</dbReference>
<protein>
    <submittedName>
        <fullName evidence="2 3">Uncharacterized protein</fullName>
    </submittedName>
</protein>
<organism evidence="2">
    <name type="scientific">Brachypodium distachyon</name>
    <name type="common">Purple false brome</name>
    <name type="synonym">Trachynia distachya</name>
    <dbReference type="NCBI Taxonomy" id="15368"/>
    <lineage>
        <taxon>Eukaryota</taxon>
        <taxon>Viridiplantae</taxon>
        <taxon>Streptophyta</taxon>
        <taxon>Embryophyta</taxon>
        <taxon>Tracheophyta</taxon>
        <taxon>Spermatophyta</taxon>
        <taxon>Magnoliopsida</taxon>
        <taxon>Liliopsida</taxon>
        <taxon>Poales</taxon>
        <taxon>Poaceae</taxon>
        <taxon>BOP clade</taxon>
        <taxon>Pooideae</taxon>
        <taxon>Stipodae</taxon>
        <taxon>Brachypodieae</taxon>
        <taxon>Brachypodium</taxon>
    </lineage>
</organism>
<feature type="compositionally biased region" description="Basic residues" evidence="1">
    <location>
        <begin position="116"/>
        <end position="129"/>
    </location>
</feature>
<evidence type="ECO:0000313" key="4">
    <source>
        <dbReference type="Proteomes" id="UP000008810"/>
    </source>
</evidence>
<dbReference type="AlphaFoldDB" id="A0A2K2CNC7"/>
<evidence type="ECO:0000313" key="3">
    <source>
        <dbReference type="EnsemblPlants" id="PNT63547"/>
    </source>
</evidence>
<sequence length="220" mass="23376">MTSRVARSRGSGTQGGGGSGVRGSVLASRARVSVTRSGHVFRNWGGRGPARRVGRLYGTRGGASVASRVRTPTFGSGRALGDGRGLRPVPAMRACLVPETRASPVLVGESVSGPRGGKRFSPRVRRGGRRGVQDHAADLALPGAGSMPLVPPIVVAEPFALIPSGRGSLIGNLILPRVDHVSAGAVRQRRRMHRRPWFSVTCSLDERPRRVAWRAWPFLS</sequence>
<dbReference type="EMBL" id="CM000883">
    <property type="protein sequence ID" value="PNT63547.1"/>
    <property type="molecule type" value="Genomic_DNA"/>
</dbReference>
<dbReference type="EnsemblPlants" id="PNT63549">
    <property type="protein sequence ID" value="PNT63549"/>
    <property type="gene ID" value="BRADI_4g17223v3"/>
</dbReference>
<evidence type="ECO:0000313" key="2">
    <source>
        <dbReference type="EMBL" id="PNT63547.1"/>
    </source>
</evidence>
<dbReference type="EnsemblPlants" id="PNT63548">
    <property type="protein sequence ID" value="PNT63548"/>
    <property type="gene ID" value="BRADI_4g17223v3"/>
</dbReference>
<dbReference type="EnsemblPlants" id="PNT63547">
    <property type="protein sequence ID" value="PNT63547"/>
    <property type="gene ID" value="BRADI_4g17223v3"/>
</dbReference>